<dbReference type="InterPro" id="IPR017871">
    <property type="entry name" value="ABC_transporter-like_CS"/>
</dbReference>
<keyword evidence="3 5" id="KW-0067">ATP-binding</keyword>
<name>A0A1L5F843_CLOKL</name>
<dbReference type="PANTHER" id="PTHR42734">
    <property type="entry name" value="METAL TRANSPORT SYSTEM ATP-BINDING PROTEIN TM_0124-RELATED"/>
    <property type="match status" value="1"/>
</dbReference>
<organism evidence="5 6">
    <name type="scientific">Clostridium kluyveri</name>
    <dbReference type="NCBI Taxonomy" id="1534"/>
    <lineage>
        <taxon>Bacteria</taxon>
        <taxon>Bacillati</taxon>
        <taxon>Bacillota</taxon>
        <taxon>Clostridia</taxon>
        <taxon>Eubacteriales</taxon>
        <taxon>Clostridiaceae</taxon>
        <taxon>Clostridium</taxon>
    </lineage>
</organism>
<dbReference type="SUPFAM" id="SSF52540">
    <property type="entry name" value="P-loop containing nucleoside triphosphate hydrolases"/>
    <property type="match status" value="1"/>
</dbReference>
<proteinExistence type="predicted"/>
<dbReference type="AlphaFoldDB" id="A0A1L5F843"/>
<evidence type="ECO:0000313" key="5">
    <source>
        <dbReference type="EMBL" id="APM39159.1"/>
    </source>
</evidence>
<dbReference type="InterPro" id="IPR027417">
    <property type="entry name" value="P-loop_NTPase"/>
</dbReference>
<dbReference type="InterPro" id="IPR003439">
    <property type="entry name" value="ABC_transporter-like_ATP-bd"/>
</dbReference>
<accession>A0A1L5F843</accession>
<dbReference type="InterPro" id="IPR050153">
    <property type="entry name" value="Metal_Ion_Import_ABC"/>
</dbReference>
<dbReference type="GO" id="GO:0016887">
    <property type="term" value="F:ATP hydrolysis activity"/>
    <property type="evidence" value="ECO:0007669"/>
    <property type="project" value="InterPro"/>
</dbReference>
<dbReference type="Proteomes" id="UP000184604">
    <property type="component" value="Chromosome"/>
</dbReference>
<gene>
    <name evidence="5" type="ORF">BS101_10585</name>
</gene>
<reference evidence="5 6" key="1">
    <citation type="submission" date="2016-12" db="EMBL/GenBank/DDBJ databases">
        <title>Complete genome sequence of Clostridium kluyveri JZZ isolated from the pit mud of a Chinese flavor liquor-making factory.</title>
        <authorList>
            <person name="Wang Y."/>
        </authorList>
    </citation>
    <scope>NUCLEOTIDE SEQUENCE [LARGE SCALE GENOMIC DNA]</scope>
    <source>
        <strain evidence="5 6">JZZ</strain>
    </source>
</reference>
<dbReference type="Gene3D" id="3.40.50.300">
    <property type="entry name" value="P-loop containing nucleotide triphosphate hydrolases"/>
    <property type="match status" value="1"/>
</dbReference>
<evidence type="ECO:0000256" key="1">
    <source>
        <dbReference type="ARBA" id="ARBA00022448"/>
    </source>
</evidence>
<dbReference type="OrthoDB" id="9799337at2"/>
<dbReference type="PROSITE" id="PS50893">
    <property type="entry name" value="ABC_TRANSPORTER_2"/>
    <property type="match status" value="1"/>
</dbReference>
<evidence type="ECO:0000259" key="4">
    <source>
        <dbReference type="PROSITE" id="PS50893"/>
    </source>
</evidence>
<dbReference type="Pfam" id="PF00005">
    <property type="entry name" value="ABC_tran"/>
    <property type="match status" value="1"/>
</dbReference>
<sequence length="261" mass="28235">MKLEIKNAICGYGSKAVVKGISVNVKSGETLCLLGPNGVGKTTFFKTILGFLKLQGGEIILDGENINNLSRKKLAKAIGYVPQAHTPPFPFSVLDVVTMGRTAHLRAFASPSKNDIAIAEESLETLGISFLKDKIYTEISGGERQMVLIARALTQQPSILVMDEPTSNLDFGNQIRVLEQINSLVKKGLGVIMTTHFPDHTFLCSSKVALMQKNNIFTVGNVDNVVTEENLRSAYGVDVKITSTVNSQGEPIKACIPLLTN</sequence>
<dbReference type="EMBL" id="CP018335">
    <property type="protein sequence ID" value="APM39159.1"/>
    <property type="molecule type" value="Genomic_DNA"/>
</dbReference>
<dbReference type="CDD" id="cd03214">
    <property type="entry name" value="ABC_Iron-Siderophores_B12_Hemin"/>
    <property type="match status" value="1"/>
</dbReference>
<dbReference type="RefSeq" id="WP_073538794.1">
    <property type="nucleotide sequence ID" value="NZ_CP018335.1"/>
</dbReference>
<evidence type="ECO:0000313" key="6">
    <source>
        <dbReference type="Proteomes" id="UP000184604"/>
    </source>
</evidence>
<dbReference type="SMART" id="SM00382">
    <property type="entry name" value="AAA"/>
    <property type="match status" value="1"/>
</dbReference>
<dbReference type="GO" id="GO:0005524">
    <property type="term" value="F:ATP binding"/>
    <property type="evidence" value="ECO:0007669"/>
    <property type="project" value="UniProtKB-KW"/>
</dbReference>
<dbReference type="FunFam" id="3.40.50.300:FF:000134">
    <property type="entry name" value="Iron-enterobactin ABC transporter ATP-binding protein"/>
    <property type="match status" value="1"/>
</dbReference>
<keyword evidence="2" id="KW-0547">Nucleotide-binding</keyword>
<evidence type="ECO:0000256" key="2">
    <source>
        <dbReference type="ARBA" id="ARBA00022741"/>
    </source>
</evidence>
<dbReference type="InterPro" id="IPR003593">
    <property type="entry name" value="AAA+_ATPase"/>
</dbReference>
<dbReference type="PROSITE" id="PS00211">
    <property type="entry name" value="ABC_TRANSPORTER_1"/>
    <property type="match status" value="1"/>
</dbReference>
<protein>
    <submittedName>
        <fullName evidence="5">Iron ABC transporter ATP-binding protein</fullName>
    </submittedName>
</protein>
<dbReference type="PANTHER" id="PTHR42734:SF19">
    <property type="entry name" value="IRON COMPOUNDS ABC TRANSPORTER, ATP-BINDING PROTEIN"/>
    <property type="match status" value="1"/>
</dbReference>
<evidence type="ECO:0000256" key="3">
    <source>
        <dbReference type="ARBA" id="ARBA00022840"/>
    </source>
</evidence>
<keyword evidence="1" id="KW-0813">Transport</keyword>
<feature type="domain" description="ABC transporter" evidence="4">
    <location>
        <begin position="3"/>
        <end position="238"/>
    </location>
</feature>